<gene>
    <name evidence="1" type="primary">AUGUSTUS-3.0.2_33359</name>
    <name evidence="1" type="ORF">TcasGA2_TC033359</name>
</gene>
<sequence>MYFNCQYRWERALARRDCVNFGGVSRRETVLSLFRKCETRQRRHYCRFIF</sequence>
<dbReference type="EMBL" id="KQ971345">
    <property type="protein sequence ID" value="KYB27022.1"/>
    <property type="molecule type" value="Genomic_DNA"/>
</dbReference>
<dbReference type="AlphaFoldDB" id="A0A139WGE6"/>
<dbReference type="InParanoid" id="A0A139WGE6"/>
<evidence type="ECO:0000313" key="2">
    <source>
        <dbReference type="Proteomes" id="UP000007266"/>
    </source>
</evidence>
<reference evidence="1 2" key="2">
    <citation type="journal article" date="2010" name="Nucleic Acids Res.">
        <title>BeetleBase in 2010: revisions to provide comprehensive genomic information for Tribolium castaneum.</title>
        <authorList>
            <person name="Kim H.S."/>
            <person name="Murphy T."/>
            <person name="Xia J."/>
            <person name="Caragea D."/>
            <person name="Park Y."/>
            <person name="Beeman R.W."/>
            <person name="Lorenzen M.D."/>
            <person name="Butcher S."/>
            <person name="Manak J.R."/>
            <person name="Brown S.J."/>
        </authorList>
    </citation>
    <scope>GENOME REANNOTATION</scope>
    <source>
        <strain evidence="1 2">Georgia GA2</strain>
    </source>
</reference>
<reference evidence="1 2" key="1">
    <citation type="journal article" date="2008" name="Nature">
        <title>The genome of the model beetle and pest Tribolium castaneum.</title>
        <authorList>
            <consortium name="Tribolium Genome Sequencing Consortium"/>
            <person name="Richards S."/>
            <person name="Gibbs R.A."/>
            <person name="Weinstock G.M."/>
            <person name="Brown S.J."/>
            <person name="Denell R."/>
            <person name="Beeman R.W."/>
            <person name="Gibbs R."/>
            <person name="Beeman R.W."/>
            <person name="Brown S.J."/>
            <person name="Bucher G."/>
            <person name="Friedrich M."/>
            <person name="Grimmelikhuijzen C.J."/>
            <person name="Klingler M."/>
            <person name="Lorenzen M."/>
            <person name="Richards S."/>
            <person name="Roth S."/>
            <person name="Schroder R."/>
            <person name="Tautz D."/>
            <person name="Zdobnov E.M."/>
            <person name="Muzny D."/>
            <person name="Gibbs R.A."/>
            <person name="Weinstock G.M."/>
            <person name="Attaway T."/>
            <person name="Bell S."/>
            <person name="Buhay C.J."/>
            <person name="Chandrabose M.N."/>
            <person name="Chavez D."/>
            <person name="Clerk-Blankenburg K.P."/>
            <person name="Cree A."/>
            <person name="Dao M."/>
            <person name="Davis C."/>
            <person name="Chacko J."/>
            <person name="Dinh H."/>
            <person name="Dugan-Rocha S."/>
            <person name="Fowler G."/>
            <person name="Garner T.T."/>
            <person name="Garnes J."/>
            <person name="Gnirke A."/>
            <person name="Hawes A."/>
            <person name="Hernandez J."/>
            <person name="Hines S."/>
            <person name="Holder M."/>
            <person name="Hume J."/>
            <person name="Jhangiani S.N."/>
            <person name="Joshi V."/>
            <person name="Khan Z.M."/>
            <person name="Jackson L."/>
            <person name="Kovar C."/>
            <person name="Kowis A."/>
            <person name="Lee S."/>
            <person name="Lewis L.R."/>
            <person name="Margolis J."/>
            <person name="Morgan M."/>
            <person name="Nazareth L.V."/>
            <person name="Nguyen N."/>
            <person name="Okwuonu G."/>
            <person name="Parker D."/>
            <person name="Richards S."/>
            <person name="Ruiz S.J."/>
            <person name="Santibanez J."/>
            <person name="Savard J."/>
            <person name="Scherer S.E."/>
            <person name="Schneider B."/>
            <person name="Sodergren E."/>
            <person name="Tautz D."/>
            <person name="Vattahil S."/>
            <person name="Villasana D."/>
            <person name="White C.S."/>
            <person name="Wright R."/>
            <person name="Park Y."/>
            <person name="Beeman R.W."/>
            <person name="Lord J."/>
            <person name="Oppert B."/>
            <person name="Lorenzen M."/>
            <person name="Brown S."/>
            <person name="Wang L."/>
            <person name="Savard J."/>
            <person name="Tautz D."/>
            <person name="Richards S."/>
            <person name="Weinstock G."/>
            <person name="Gibbs R.A."/>
            <person name="Liu Y."/>
            <person name="Worley K."/>
            <person name="Weinstock G."/>
            <person name="Elsik C.G."/>
            <person name="Reese J.T."/>
            <person name="Elhaik E."/>
            <person name="Landan G."/>
            <person name="Graur D."/>
            <person name="Arensburger P."/>
            <person name="Atkinson P."/>
            <person name="Beeman R.W."/>
            <person name="Beidler J."/>
            <person name="Brown S.J."/>
            <person name="Demuth J.P."/>
            <person name="Drury D.W."/>
            <person name="Du Y.Z."/>
            <person name="Fujiwara H."/>
            <person name="Lorenzen M."/>
            <person name="Maselli V."/>
            <person name="Osanai M."/>
            <person name="Park Y."/>
            <person name="Robertson H.M."/>
            <person name="Tu Z."/>
            <person name="Wang J.J."/>
            <person name="Wang S."/>
            <person name="Richards S."/>
            <person name="Song H."/>
            <person name="Zhang L."/>
            <person name="Sodergren E."/>
            <person name="Werner D."/>
            <person name="Stanke M."/>
            <person name="Morgenstern B."/>
            <person name="Solovyev V."/>
            <person name="Kosarev P."/>
            <person name="Brown G."/>
            <person name="Chen H.C."/>
            <person name="Ermolaeva O."/>
            <person name="Hlavina W."/>
            <person name="Kapustin Y."/>
            <person name="Kiryutin B."/>
            <person name="Kitts P."/>
            <person name="Maglott D."/>
            <person name="Pruitt K."/>
            <person name="Sapojnikov V."/>
            <person name="Souvorov A."/>
            <person name="Mackey A.J."/>
            <person name="Waterhouse R.M."/>
            <person name="Wyder S."/>
            <person name="Zdobnov E.M."/>
            <person name="Zdobnov E.M."/>
            <person name="Wyder S."/>
            <person name="Kriventseva E.V."/>
            <person name="Kadowaki T."/>
            <person name="Bork P."/>
            <person name="Aranda M."/>
            <person name="Bao R."/>
            <person name="Beermann A."/>
            <person name="Berns N."/>
            <person name="Bolognesi R."/>
            <person name="Bonneton F."/>
            <person name="Bopp D."/>
            <person name="Brown S.J."/>
            <person name="Bucher G."/>
            <person name="Butts T."/>
            <person name="Chaumot A."/>
            <person name="Denell R.E."/>
            <person name="Ferrier D.E."/>
            <person name="Friedrich M."/>
            <person name="Gordon C.M."/>
            <person name="Jindra M."/>
            <person name="Klingler M."/>
            <person name="Lan Q."/>
            <person name="Lattorff H.M."/>
            <person name="Laudet V."/>
            <person name="von Levetsow C."/>
            <person name="Liu Z."/>
            <person name="Lutz R."/>
            <person name="Lynch J.A."/>
            <person name="da Fonseca R.N."/>
            <person name="Posnien N."/>
            <person name="Reuter R."/>
            <person name="Roth S."/>
            <person name="Savard J."/>
            <person name="Schinko J.B."/>
            <person name="Schmitt C."/>
            <person name="Schoppmeier M."/>
            <person name="Schroder R."/>
            <person name="Shippy T.D."/>
            <person name="Simonnet F."/>
            <person name="Marques-Souza H."/>
            <person name="Tautz D."/>
            <person name="Tomoyasu Y."/>
            <person name="Trauner J."/>
            <person name="Van der Zee M."/>
            <person name="Vervoort M."/>
            <person name="Wittkopp N."/>
            <person name="Wimmer E.A."/>
            <person name="Yang X."/>
            <person name="Jones A.K."/>
            <person name="Sattelle D.B."/>
            <person name="Ebert P.R."/>
            <person name="Nelson D."/>
            <person name="Scott J.G."/>
            <person name="Beeman R.W."/>
            <person name="Muthukrishnan S."/>
            <person name="Kramer K.J."/>
            <person name="Arakane Y."/>
            <person name="Beeman R.W."/>
            <person name="Zhu Q."/>
            <person name="Hogenkamp D."/>
            <person name="Dixit R."/>
            <person name="Oppert B."/>
            <person name="Jiang H."/>
            <person name="Zou Z."/>
            <person name="Marshall J."/>
            <person name="Elpidina E."/>
            <person name="Vinokurov K."/>
            <person name="Oppert C."/>
            <person name="Zou Z."/>
            <person name="Evans J."/>
            <person name="Lu Z."/>
            <person name="Zhao P."/>
            <person name="Sumathipala N."/>
            <person name="Altincicek B."/>
            <person name="Vilcinskas A."/>
            <person name="Williams M."/>
            <person name="Hultmark D."/>
            <person name="Hetru C."/>
            <person name="Jiang H."/>
            <person name="Grimmelikhuijzen C.J."/>
            <person name="Hauser F."/>
            <person name="Cazzamali G."/>
            <person name="Williamson M."/>
            <person name="Park Y."/>
            <person name="Li B."/>
            <person name="Tanaka Y."/>
            <person name="Predel R."/>
            <person name="Neupert S."/>
            <person name="Schachtner J."/>
            <person name="Verleyen P."/>
            <person name="Raible F."/>
            <person name="Bork P."/>
            <person name="Friedrich M."/>
            <person name="Walden K.K."/>
            <person name="Robertson H.M."/>
            <person name="Angeli S."/>
            <person name="Foret S."/>
            <person name="Bucher G."/>
            <person name="Schuetz S."/>
            <person name="Maleszka R."/>
            <person name="Wimmer E.A."/>
            <person name="Beeman R.W."/>
            <person name="Lorenzen M."/>
            <person name="Tomoyasu Y."/>
            <person name="Miller S.C."/>
            <person name="Grossmann D."/>
            <person name="Bucher G."/>
        </authorList>
    </citation>
    <scope>NUCLEOTIDE SEQUENCE [LARGE SCALE GENOMIC DNA]</scope>
    <source>
        <strain evidence="1 2">Georgia GA2</strain>
    </source>
</reference>
<keyword evidence="2" id="KW-1185">Reference proteome</keyword>
<protein>
    <submittedName>
        <fullName evidence="1">Uncharacterized protein</fullName>
    </submittedName>
</protein>
<evidence type="ECO:0000313" key="1">
    <source>
        <dbReference type="EMBL" id="KYB27022.1"/>
    </source>
</evidence>
<name>A0A139WGE6_TRICA</name>
<organism evidence="1 2">
    <name type="scientific">Tribolium castaneum</name>
    <name type="common">Red flour beetle</name>
    <dbReference type="NCBI Taxonomy" id="7070"/>
    <lineage>
        <taxon>Eukaryota</taxon>
        <taxon>Metazoa</taxon>
        <taxon>Ecdysozoa</taxon>
        <taxon>Arthropoda</taxon>
        <taxon>Hexapoda</taxon>
        <taxon>Insecta</taxon>
        <taxon>Pterygota</taxon>
        <taxon>Neoptera</taxon>
        <taxon>Endopterygota</taxon>
        <taxon>Coleoptera</taxon>
        <taxon>Polyphaga</taxon>
        <taxon>Cucujiformia</taxon>
        <taxon>Tenebrionidae</taxon>
        <taxon>Tenebrionidae incertae sedis</taxon>
        <taxon>Tribolium</taxon>
    </lineage>
</organism>
<proteinExistence type="predicted"/>
<accession>A0A139WGE6</accession>
<dbReference type="Proteomes" id="UP000007266">
    <property type="component" value="Linkage group 6"/>
</dbReference>